<feature type="domain" description="Disease resistance protein winged helix" evidence="13">
    <location>
        <begin position="453"/>
        <end position="524"/>
    </location>
</feature>
<comment type="subcellular location">
    <subcellularLocation>
        <location evidence="2">Cytoplasm</location>
    </subcellularLocation>
</comment>
<dbReference type="InterPro" id="IPR042197">
    <property type="entry name" value="Apaf_helical"/>
</dbReference>
<name>A0A1S4CCF3_TOBAC</name>
<dbReference type="Pfam" id="PF00931">
    <property type="entry name" value="NB-ARC"/>
    <property type="match status" value="1"/>
</dbReference>
<evidence type="ECO:0000256" key="6">
    <source>
        <dbReference type="ARBA" id="ARBA00022667"/>
    </source>
</evidence>
<evidence type="ECO:0000256" key="8">
    <source>
        <dbReference type="ARBA" id="ARBA00022741"/>
    </source>
</evidence>
<dbReference type="Gene3D" id="1.10.10.10">
    <property type="entry name" value="Winged helix-like DNA-binding domain superfamily/Winged helix DNA-binding domain"/>
    <property type="match status" value="1"/>
</dbReference>
<evidence type="ECO:0000256" key="5">
    <source>
        <dbReference type="ARBA" id="ARBA00022614"/>
    </source>
</evidence>
<proteinExistence type="inferred from homology"/>
<dbReference type="Pfam" id="PF23598">
    <property type="entry name" value="LRR_14"/>
    <property type="match status" value="1"/>
</dbReference>
<evidence type="ECO:0000259" key="14">
    <source>
        <dbReference type="Pfam" id="PF23598"/>
    </source>
</evidence>
<dbReference type="PaxDb" id="4097-A0A1S4CCF3"/>
<dbReference type="OMA" id="MIVIREE"/>
<keyword evidence="4" id="KW-0963">Cytoplasm</keyword>
<evidence type="ECO:0000256" key="11">
    <source>
        <dbReference type="SAM" id="Coils"/>
    </source>
</evidence>
<keyword evidence="6" id="KW-0381">Hypersensitive response</keyword>
<evidence type="ECO:0000256" key="1">
    <source>
        <dbReference type="ARBA" id="ARBA00002074"/>
    </source>
</evidence>
<organism evidence="15">
    <name type="scientific">Nicotiana tabacum</name>
    <name type="common">Common tobacco</name>
    <dbReference type="NCBI Taxonomy" id="4097"/>
    <lineage>
        <taxon>Eukaryota</taxon>
        <taxon>Viridiplantae</taxon>
        <taxon>Streptophyta</taxon>
        <taxon>Embryophyta</taxon>
        <taxon>Tracheophyta</taxon>
        <taxon>Spermatophyta</taxon>
        <taxon>Magnoliopsida</taxon>
        <taxon>eudicotyledons</taxon>
        <taxon>Gunneridae</taxon>
        <taxon>Pentapetalae</taxon>
        <taxon>asterids</taxon>
        <taxon>lamiids</taxon>
        <taxon>Solanales</taxon>
        <taxon>Solanaceae</taxon>
        <taxon>Nicotianoideae</taxon>
        <taxon>Nicotianeae</taxon>
        <taxon>Nicotiana</taxon>
    </lineage>
</organism>
<dbReference type="RefSeq" id="XP_016498801.1">
    <property type="nucleotide sequence ID" value="XM_016643315.1"/>
</dbReference>
<feature type="domain" description="NB-ARC" evidence="12">
    <location>
        <begin position="197"/>
        <end position="366"/>
    </location>
</feature>
<dbReference type="GO" id="GO:0005524">
    <property type="term" value="F:ATP binding"/>
    <property type="evidence" value="ECO:0007669"/>
    <property type="project" value="UniProtKB-KW"/>
</dbReference>
<dbReference type="Gene3D" id="1.10.8.430">
    <property type="entry name" value="Helical domain of apoptotic protease-activating factors"/>
    <property type="match status" value="1"/>
</dbReference>
<accession>A0A1S4CCF3</accession>
<comment type="function">
    <text evidence="1">Confers resistance to late blight (Phytophthora infestans) races carrying the avirulence gene Avr1. Resistance proteins guard the plant against pathogens that contain an appropriate avirulence protein via an indirect interaction with this avirulence protein. That triggers a defense system including the hypersensitive response, which restricts the pathogen growth.</text>
</comment>
<keyword evidence="9" id="KW-0611">Plant defense</keyword>
<dbReference type="PANTHER" id="PTHR23155">
    <property type="entry name" value="DISEASE RESISTANCE PROTEIN RP"/>
    <property type="match status" value="1"/>
</dbReference>
<evidence type="ECO:0000259" key="13">
    <source>
        <dbReference type="Pfam" id="PF23559"/>
    </source>
</evidence>
<gene>
    <name evidence="15" type="primary">LOC107817479</name>
</gene>
<dbReference type="InterPro" id="IPR032675">
    <property type="entry name" value="LRR_dom_sf"/>
</dbReference>
<dbReference type="FunFam" id="1.10.10.10:FF:000322">
    <property type="entry name" value="Probable disease resistance protein At1g63360"/>
    <property type="match status" value="1"/>
</dbReference>
<dbReference type="GO" id="GO:0051607">
    <property type="term" value="P:defense response to virus"/>
    <property type="evidence" value="ECO:0007669"/>
    <property type="project" value="UniProtKB-ARBA"/>
</dbReference>
<evidence type="ECO:0000256" key="4">
    <source>
        <dbReference type="ARBA" id="ARBA00022490"/>
    </source>
</evidence>
<feature type="domain" description="Disease resistance R13L4/SHOC-2-like LRR" evidence="14">
    <location>
        <begin position="577"/>
        <end position="794"/>
    </location>
</feature>
<keyword evidence="11" id="KW-0175">Coiled coil</keyword>
<keyword evidence="8" id="KW-0547">Nucleotide-binding</keyword>
<dbReference type="Pfam" id="PF23559">
    <property type="entry name" value="WHD_DRP"/>
    <property type="match status" value="1"/>
</dbReference>
<evidence type="ECO:0000256" key="7">
    <source>
        <dbReference type="ARBA" id="ARBA00022737"/>
    </source>
</evidence>
<dbReference type="SUPFAM" id="SSF52058">
    <property type="entry name" value="L domain-like"/>
    <property type="match status" value="1"/>
</dbReference>
<dbReference type="InterPro" id="IPR036388">
    <property type="entry name" value="WH-like_DNA-bd_sf"/>
</dbReference>
<dbReference type="PANTHER" id="PTHR23155:SF1152">
    <property type="entry name" value="AAA+ ATPASE DOMAIN-CONTAINING PROTEIN"/>
    <property type="match status" value="1"/>
</dbReference>
<dbReference type="InterPro" id="IPR058922">
    <property type="entry name" value="WHD_DRP"/>
</dbReference>
<evidence type="ECO:0000259" key="12">
    <source>
        <dbReference type="Pfam" id="PF00931"/>
    </source>
</evidence>
<dbReference type="Gene3D" id="3.40.50.300">
    <property type="entry name" value="P-loop containing nucleotide triphosphate hydrolases"/>
    <property type="match status" value="1"/>
</dbReference>
<comment type="similarity">
    <text evidence="3">Belongs to the disease resistance NB-LRR family.</text>
</comment>
<dbReference type="Gene3D" id="3.80.10.10">
    <property type="entry name" value="Ribonuclease Inhibitor"/>
    <property type="match status" value="1"/>
</dbReference>
<dbReference type="GO" id="GO:0005737">
    <property type="term" value="C:cytoplasm"/>
    <property type="evidence" value="ECO:0007669"/>
    <property type="project" value="UniProtKB-SubCell"/>
</dbReference>
<evidence type="ECO:0000256" key="9">
    <source>
        <dbReference type="ARBA" id="ARBA00022821"/>
    </source>
</evidence>
<dbReference type="InterPro" id="IPR027417">
    <property type="entry name" value="P-loop_NTPase"/>
</dbReference>
<sequence length="900" mass="103686">MAYVAVISLAQTLEELVQQKPHWVSSDDETTKMLHSFRVSLKNFQDFLENTSKRRQHCGEVEELDREIRTAVEEVEDVIELKIYKTMKREALSKTLRTLVEKIEALKRGVMGCRFGKSKVLRKTMEEEALHKTLSPLVEKIDVLERNVMGSSFGTNEVQGYVDPTNDELQVEASLLGHSSSRRVAKLNPENIVVGLEDDLMEIKRRLIGTSSNREIVPILGMGGIGKTTLARKAYDDLEVRHRFDIHVWVTVSQQYRIRDLLLDILSRISADPIKQGTNSDQLMDKIYKVLKCRRYLLVMDDIWSCDNIWDIVSRTFPEDENSSRIILTSRINEVAMHADPNCTPYEMHLLNLDESWKLIHDKVFGVDQQFCPPELEEIGKQVAQNCQGLPLALLVVAGHLSKIDRTRKSWEDVSKSVSNILVNESDICLGVLAMSYNYLPYHLRPCFLYIGVFPEDREINITNLINLWISEGFLVNKGLKSLEAVGRDCLNDLVSRNLLMVRSRRWDGECKTFGVHDLVRDLILRVANDEKFLQVSRIQVATNPSANKFHVRRYSYSSRIYDDDDLCESSSSSSTRTLHFFYGLNNDSLLGQFKLLRVLAILDCTFHYFPLVIKKLVHLRYLHIFNCHEYIHSSVSELYNLQTLIFGQYSGLPVEIWKMKILRHLEVKRISYFCVPSSKEGSSFKLQNLEQLSYLNISCCTEKLFSGIPNLKRLKIYGDKGNMTSEKLNSLSCLNKLETLKITCYRGYYERPPQSKFALPTSLKRLTLESTYLPWEDMANIVMLPNLQVLKIKDNGFVDGRWRLNDEMIFNQLKFLLIHKTDLEQWKAGSVNFPELQCLVLKECISLKKIPQDIGEIYTLESIELHNCSTSAENSVKKIQKEQKSMGNDCLTVLVNSRR</sequence>
<dbReference type="PRINTS" id="PR00364">
    <property type="entry name" value="DISEASERSIST"/>
</dbReference>
<dbReference type="GO" id="GO:0043531">
    <property type="term" value="F:ADP binding"/>
    <property type="evidence" value="ECO:0007669"/>
    <property type="project" value="InterPro"/>
</dbReference>
<keyword evidence="7" id="KW-0677">Repeat</keyword>
<dbReference type="OrthoDB" id="1478287at2759"/>
<protein>
    <submittedName>
        <fullName evidence="15">Late blight resistance protein homolog R1A-10</fullName>
    </submittedName>
</protein>
<dbReference type="GO" id="GO:0009626">
    <property type="term" value="P:plant-type hypersensitive response"/>
    <property type="evidence" value="ECO:0007669"/>
    <property type="project" value="UniProtKB-KW"/>
</dbReference>
<dbReference type="AlphaFoldDB" id="A0A1S4CCF3"/>
<dbReference type="Gene3D" id="1.20.5.4130">
    <property type="match status" value="1"/>
</dbReference>
<dbReference type="SMR" id="A0A1S4CCF3"/>
<feature type="coiled-coil region" evidence="11">
    <location>
        <begin position="61"/>
        <end position="109"/>
    </location>
</feature>
<keyword evidence="5" id="KW-0433">Leucine-rich repeat</keyword>
<dbReference type="KEGG" id="nta:107817479"/>
<evidence type="ECO:0000313" key="15">
    <source>
        <dbReference type="RefSeq" id="XP_016498801.1"/>
    </source>
</evidence>
<keyword evidence="10" id="KW-0067">ATP-binding</keyword>
<evidence type="ECO:0000256" key="10">
    <source>
        <dbReference type="ARBA" id="ARBA00022840"/>
    </source>
</evidence>
<dbReference type="InterPro" id="IPR055414">
    <property type="entry name" value="LRR_R13L4/SHOC2-like"/>
</dbReference>
<evidence type="ECO:0000256" key="3">
    <source>
        <dbReference type="ARBA" id="ARBA00008894"/>
    </source>
</evidence>
<dbReference type="InterPro" id="IPR044974">
    <property type="entry name" value="Disease_R_plants"/>
</dbReference>
<evidence type="ECO:0000256" key="2">
    <source>
        <dbReference type="ARBA" id="ARBA00004496"/>
    </source>
</evidence>
<dbReference type="FunFam" id="3.40.50.300:FF:001091">
    <property type="entry name" value="Probable disease resistance protein At1g61300"/>
    <property type="match status" value="1"/>
</dbReference>
<dbReference type="SUPFAM" id="SSF52540">
    <property type="entry name" value="P-loop containing nucleoside triphosphate hydrolases"/>
    <property type="match status" value="1"/>
</dbReference>
<dbReference type="InterPro" id="IPR002182">
    <property type="entry name" value="NB-ARC"/>
</dbReference>
<reference evidence="15" key="1">
    <citation type="submission" date="2025-08" db="UniProtKB">
        <authorList>
            <consortium name="RefSeq"/>
        </authorList>
    </citation>
    <scope>IDENTIFICATION</scope>
</reference>